<accession>A0A7D9ISF2</accession>
<dbReference type="PANTHER" id="PTHR47027">
    <property type="entry name" value="REVERSE TRANSCRIPTASE DOMAIN-CONTAINING PROTEIN"/>
    <property type="match status" value="1"/>
</dbReference>
<sequence>MVVPVLVYGCETWKMNKGDRKMIDVFNNKCLRRIMKVRWEDHVSTEELLKQANCRSLSSDVKQRKWKMIGHILRQDRYNLMNVVMTWAPEGKRQKQHGAGQWRKKGSRLDGDHETRREARRRQVTGRAKPTNPNATRFACDTISHVRFLHLIDSKRKRMSLNTTVHQVTLISFLFGLWWSKNFRKGLNVGCRLNSSLINVNNSVMRLITITQGCSEYSRNQTAQYPLNELYKLFQGMHEQHSRVITSHACKYRVYVPYVRNPNKSRFPFTCLKFSTSKLSAKYCMRKLKEVRSEYEVAVSQRPATISRKFGTSGPWKSLRCFASVDELYHILINPRLADKTNIVFSEHEVLKYVFIRNISLNLRRFFRIPSQGASRRRLGDNKNMIGSHLPTEPITQTVQTKFRPTFCALTKFLCFYVLSVSPRSVNRSLHDRCHEKQQKLLNFTSFNLQILPPWRSVQTKFVVCRGNCRNGRSEIGPPVINLRGFQRRNIVK</sequence>
<dbReference type="OrthoDB" id="425681at2759"/>
<dbReference type="AlphaFoldDB" id="A0A7D9ISF2"/>
<evidence type="ECO:0000256" key="1">
    <source>
        <dbReference type="SAM" id="MobiDB-lite"/>
    </source>
</evidence>
<dbReference type="EMBL" id="CACRXK020008025">
    <property type="protein sequence ID" value="CAB4013791.1"/>
    <property type="molecule type" value="Genomic_DNA"/>
</dbReference>
<dbReference type="PANTHER" id="PTHR47027:SF25">
    <property type="entry name" value="REVERSE TRANSCRIPTASE DOMAIN-CONTAINING PROTEIN"/>
    <property type="match status" value="1"/>
</dbReference>
<proteinExistence type="predicted"/>
<comment type="caution">
    <text evidence="2">The sequence shown here is derived from an EMBL/GenBank/DDBJ whole genome shotgun (WGS) entry which is preliminary data.</text>
</comment>
<protein>
    <submittedName>
        <fullName evidence="2">Uncharacterized protein</fullName>
    </submittedName>
</protein>
<keyword evidence="3" id="KW-1185">Reference proteome</keyword>
<feature type="compositionally biased region" description="Basic and acidic residues" evidence="1">
    <location>
        <begin position="107"/>
        <end position="117"/>
    </location>
</feature>
<evidence type="ECO:0000313" key="2">
    <source>
        <dbReference type="EMBL" id="CAB4013791.1"/>
    </source>
</evidence>
<organism evidence="2 3">
    <name type="scientific">Paramuricea clavata</name>
    <name type="common">Red gorgonian</name>
    <name type="synonym">Violescent sea-whip</name>
    <dbReference type="NCBI Taxonomy" id="317549"/>
    <lineage>
        <taxon>Eukaryota</taxon>
        <taxon>Metazoa</taxon>
        <taxon>Cnidaria</taxon>
        <taxon>Anthozoa</taxon>
        <taxon>Octocorallia</taxon>
        <taxon>Malacalcyonacea</taxon>
        <taxon>Plexauridae</taxon>
        <taxon>Paramuricea</taxon>
    </lineage>
</organism>
<feature type="region of interest" description="Disordered" evidence="1">
    <location>
        <begin position="91"/>
        <end position="136"/>
    </location>
</feature>
<evidence type="ECO:0000313" key="3">
    <source>
        <dbReference type="Proteomes" id="UP001152795"/>
    </source>
</evidence>
<reference evidence="2" key="1">
    <citation type="submission" date="2020-04" db="EMBL/GenBank/DDBJ databases">
        <authorList>
            <person name="Alioto T."/>
            <person name="Alioto T."/>
            <person name="Gomez Garrido J."/>
        </authorList>
    </citation>
    <scope>NUCLEOTIDE SEQUENCE</scope>
    <source>
        <strain evidence="2">A484AB</strain>
    </source>
</reference>
<gene>
    <name evidence="2" type="ORF">PACLA_8A024438</name>
</gene>
<feature type="non-terminal residue" evidence="2">
    <location>
        <position position="1"/>
    </location>
</feature>
<name>A0A7D9ISF2_PARCT</name>
<dbReference type="Proteomes" id="UP001152795">
    <property type="component" value="Unassembled WGS sequence"/>
</dbReference>